<dbReference type="AlphaFoldDB" id="C0DW72"/>
<dbReference type="EMBL" id="ACEA01000033">
    <property type="protein sequence ID" value="EEG23652.1"/>
    <property type="molecule type" value="Genomic_DNA"/>
</dbReference>
<dbReference type="HOGENOM" id="CLU_3135143_0_0_4"/>
<comment type="caution">
    <text evidence="1">The sequence shown here is derived from an EMBL/GenBank/DDBJ whole genome shotgun (WGS) entry which is preliminary data.</text>
</comment>
<gene>
    <name evidence="1" type="ORF">EIKCOROL_01622</name>
</gene>
<reference evidence="1 2" key="1">
    <citation type="submission" date="2009-01" db="EMBL/GenBank/DDBJ databases">
        <authorList>
            <person name="Fulton L."/>
            <person name="Clifton S."/>
            <person name="Chinwalla A.T."/>
            <person name="Mitreva M."/>
            <person name="Sodergren E."/>
            <person name="Weinstock G."/>
            <person name="Clifton S."/>
            <person name="Dooling D.J."/>
            <person name="Fulton B."/>
            <person name="Minx P."/>
            <person name="Pepin K.H."/>
            <person name="Johnson M."/>
            <person name="Bhonagiri V."/>
            <person name="Nash W.E."/>
            <person name="Mardis E.R."/>
            <person name="Wilson R.K."/>
        </authorList>
    </citation>
    <scope>NUCLEOTIDE SEQUENCE [LARGE SCALE GENOMIC DNA]</scope>
    <source>
        <strain evidence="1 2">ATCC 23834</strain>
    </source>
</reference>
<accession>C0DW72</accession>
<name>C0DW72_EIKCO</name>
<evidence type="ECO:0000313" key="1">
    <source>
        <dbReference type="EMBL" id="EEG23652.1"/>
    </source>
</evidence>
<protein>
    <submittedName>
        <fullName evidence="1">Uncharacterized protein</fullName>
    </submittedName>
</protein>
<organism evidence="1 2">
    <name type="scientific">Eikenella corrodens ATCC 23834</name>
    <dbReference type="NCBI Taxonomy" id="546274"/>
    <lineage>
        <taxon>Bacteria</taxon>
        <taxon>Pseudomonadati</taxon>
        <taxon>Pseudomonadota</taxon>
        <taxon>Betaproteobacteria</taxon>
        <taxon>Neisseriales</taxon>
        <taxon>Neisseriaceae</taxon>
        <taxon>Eikenella</taxon>
    </lineage>
</organism>
<evidence type="ECO:0000313" key="2">
    <source>
        <dbReference type="Proteomes" id="UP000005837"/>
    </source>
</evidence>
<dbReference type="Proteomes" id="UP000005837">
    <property type="component" value="Unassembled WGS sequence"/>
</dbReference>
<sequence length="49" mass="5444">MAGRASFSGSLWADRGYLKHITTDRLDNQTQPSLSGSLSRLDFFCLPLL</sequence>
<proteinExistence type="predicted"/>